<feature type="compositionally biased region" description="Polar residues" evidence="1">
    <location>
        <begin position="229"/>
        <end position="248"/>
    </location>
</feature>
<proteinExistence type="predicted"/>
<feature type="region of interest" description="Disordered" evidence="1">
    <location>
        <begin position="307"/>
        <end position="420"/>
    </location>
</feature>
<feature type="region of interest" description="Disordered" evidence="1">
    <location>
        <begin position="602"/>
        <end position="628"/>
    </location>
</feature>
<evidence type="ECO:0000256" key="1">
    <source>
        <dbReference type="SAM" id="MobiDB-lite"/>
    </source>
</evidence>
<feature type="non-terminal residue" evidence="2">
    <location>
        <position position="1"/>
    </location>
</feature>
<name>A0A1B6GTC5_9HEMI</name>
<feature type="compositionally biased region" description="Polar residues" evidence="1">
    <location>
        <begin position="603"/>
        <end position="618"/>
    </location>
</feature>
<feature type="compositionally biased region" description="Polar residues" evidence="1">
    <location>
        <begin position="256"/>
        <end position="279"/>
    </location>
</feature>
<evidence type="ECO:0000313" key="2">
    <source>
        <dbReference type="EMBL" id="JAS65688.1"/>
    </source>
</evidence>
<dbReference type="EMBL" id="GECZ01004081">
    <property type="protein sequence ID" value="JAS65688.1"/>
    <property type="molecule type" value="Transcribed_RNA"/>
</dbReference>
<dbReference type="AlphaFoldDB" id="A0A1B6GTC5"/>
<feature type="compositionally biased region" description="Basic and acidic residues" evidence="1">
    <location>
        <begin position="371"/>
        <end position="380"/>
    </location>
</feature>
<feature type="region of interest" description="Disordered" evidence="1">
    <location>
        <begin position="1"/>
        <end position="21"/>
    </location>
</feature>
<feature type="compositionally biased region" description="Basic and acidic residues" evidence="1">
    <location>
        <begin position="216"/>
        <end position="226"/>
    </location>
</feature>
<feature type="compositionally biased region" description="Pro residues" evidence="1">
    <location>
        <begin position="320"/>
        <end position="332"/>
    </location>
</feature>
<reference evidence="2" key="1">
    <citation type="submission" date="2015-11" db="EMBL/GenBank/DDBJ databases">
        <title>De novo transcriptome assembly of four potential Pierce s Disease insect vectors from Arizona vineyards.</title>
        <authorList>
            <person name="Tassone E.E."/>
        </authorList>
    </citation>
    <scope>NUCLEOTIDE SEQUENCE</scope>
</reference>
<accession>A0A1B6GTC5</accession>
<sequence>SDSVANSLDDGSWSESSHIEPLSVTIEECIEEVTTRYSSDDEAEPKSDMDRFLSNLKYIRRQRAPFPELGKDIVDGDVSSSDGDGGDDAGGEVVDKDNLSAGMELLNPVDSWEENWLFQRRRLKTGMGTCQPVPVPMLVPNPTEDCRAMIGDVDADEMSDLSDCSDSVLEDLLDGPDDKKYFESQQEESDEEKPIEVIDKQREIFLQYISEDLSKLIEPRSDDRGISPDTGQSETVSSDNAQEAQVTTAAVELTVKDQSTGSPEETDSSHSYSVAETRNLNLPIVQIDSGEGSLDMQQDSEYTVAYATVAQVRPSSQEPSPAPSTAPSPIPKPRTVRPTVEPHEELTEEKSDEDRNSLAELSLPPKPGTIAEREHLKWEKAPPLANNPYSKENIARRQRQRMYLSRHSSSENSIEFPELTATKEPSLMEIDSKHRRDDFNKYVRDYYVNVAEDRAVEGQKQPTQVRPSSAEPRLSLMQTANSCPSQQQVSVRVEVEVALSKPSPSPGVPTPTQTTAHHHQVTTVVAPDDDYISLPSVKELAKQFSSPDEKIPSPAPTIPSRKQADLRLHSPVRQVHSLTARNMSREFRETLRSVSVPVVKVASDSSGHVSEDSGTVSPTPCHPPRKLKLQDDIQFWEQLRQPR</sequence>
<feature type="region of interest" description="Disordered" evidence="1">
    <location>
        <begin position="69"/>
        <end position="95"/>
    </location>
</feature>
<protein>
    <submittedName>
        <fullName evidence="2">Uncharacterized protein</fullName>
    </submittedName>
</protein>
<gene>
    <name evidence="2" type="ORF">g.38922</name>
</gene>
<feature type="region of interest" description="Disordered" evidence="1">
    <location>
        <begin position="216"/>
        <end position="279"/>
    </location>
</feature>
<feature type="region of interest" description="Disordered" evidence="1">
    <location>
        <begin position="172"/>
        <end position="197"/>
    </location>
</feature>
<organism evidence="2">
    <name type="scientific">Cuerna arida</name>
    <dbReference type="NCBI Taxonomy" id="1464854"/>
    <lineage>
        <taxon>Eukaryota</taxon>
        <taxon>Metazoa</taxon>
        <taxon>Ecdysozoa</taxon>
        <taxon>Arthropoda</taxon>
        <taxon>Hexapoda</taxon>
        <taxon>Insecta</taxon>
        <taxon>Pterygota</taxon>
        <taxon>Neoptera</taxon>
        <taxon>Paraneoptera</taxon>
        <taxon>Hemiptera</taxon>
        <taxon>Auchenorrhyncha</taxon>
        <taxon>Membracoidea</taxon>
        <taxon>Cicadellidae</taxon>
        <taxon>Cicadellinae</taxon>
        <taxon>Proconiini</taxon>
        <taxon>Cuerna</taxon>
    </lineage>
</organism>
<feature type="compositionally biased region" description="Basic and acidic residues" evidence="1">
    <location>
        <begin position="340"/>
        <end position="357"/>
    </location>
</feature>